<dbReference type="PROSITE" id="PS50118">
    <property type="entry name" value="HMG_BOX_2"/>
    <property type="match status" value="2"/>
</dbReference>
<keyword evidence="1" id="KW-0238">DNA-binding</keyword>
<proteinExistence type="predicted"/>
<feature type="compositionally biased region" description="Basic and acidic residues" evidence="2">
    <location>
        <begin position="69"/>
        <end position="94"/>
    </location>
</feature>
<dbReference type="AlphaFoldDB" id="A0A6A3C018"/>
<keyword evidence="1" id="KW-0539">Nucleus</keyword>
<comment type="caution">
    <text evidence="4">The sequence shown here is derived from an EMBL/GenBank/DDBJ whole genome shotgun (WGS) entry which is preliminary data.</text>
</comment>
<feature type="region of interest" description="Disordered" evidence="2">
    <location>
        <begin position="196"/>
        <end position="232"/>
    </location>
</feature>
<dbReference type="PANTHER" id="PTHR46912:SF1">
    <property type="entry name" value="HIGH MOBILITY GROUP B PROTEIN 13"/>
    <property type="match status" value="1"/>
</dbReference>
<keyword evidence="5" id="KW-1185">Reference proteome</keyword>
<dbReference type="InterPro" id="IPR009071">
    <property type="entry name" value="HMG_box_dom"/>
</dbReference>
<feature type="region of interest" description="Disordered" evidence="2">
    <location>
        <begin position="1"/>
        <end position="106"/>
    </location>
</feature>
<feature type="region of interest" description="Disordered" evidence="2">
    <location>
        <begin position="294"/>
        <end position="317"/>
    </location>
</feature>
<evidence type="ECO:0000256" key="2">
    <source>
        <dbReference type="SAM" id="MobiDB-lite"/>
    </source>
</evidence>
<evidence type="ECO:0000313" key="4">
    <source>
        <dbReference type="EMBL" id="KAE8722296.1"/>
    </source>
</evidence>
<feature type="compositionally biased region" description="Polar residues" evidence="2">
    <location>
        <begin position="13"/>
        <end position="31"/>
    </location>
</feature>
<protein>
    <submittedName>
        <fullName evidence="4">HMG box protein isoform 2</fullName>
    </submittedName>
</protein>
<dbReference type="InterPro" id="IPR044601">
    <property type="entry name" value="HMGB6/HMGB13"/>
</dbReference>
<name>A0A6A3C018_HIBSY</name>
<dbReference type="Proteomes" id="UP000436088">
    <property type="component" value="Unassembled WGS sequence"/>
</dbReference>
<dbReference type="EMBL" id="VEPZ02000566">
    <property type="protein sequence ID" value="KAE8722296.1"/>
    <property type="molecule type" value="Genomic_DNA"/>
</dbReference>
<reference evidence="4" key="1">
    <citation type="submission" date="2019-09" db="EMBL/GenBank/DDBJ databases">
        <title>Draft genome information of white flower Hibiscus syriacus.</title>
        <authorList>
            <person name="Kim Y.-M."/>
        </authorList>
    </citation>
    <scope>NUCLEOTIDE SEQUENCE [LARGE SCALE GENOMIC DNA]</scope>
    <source>
        <strain evidence="4">YM2019G1</strain>
    </source>
</reference>
<gene>
    <name evidence="4" type="ORF">F3Y22_tig00014110pilonHSYRG00003</name>
</gene>
<dbReference type="InterPro" id="IPR036910">
    <property type="entry name" value="HMG_box_dom_sf"/>
</dbReference>
<accession>A0A6A3C018</accession>
<evidence type="ECO:0000256" key="1">
    <source>
        <dbReference type="PROSITE-ProRule" id="PRU00267"/>
    </source>
</evidence>
<evidence type="ECO:0000313" key="5">
    <source>
        <dbReference type="Proteomes" id="UP000436088"/>
    </source>
</evidence>
<dbReference type="CDD" id="cd22006">
    <property type="entry name" value="HMG-box_AtHMGB6-like_rpt1"/>
    <property type="match status" value="1"/>
</dbReference>
<sequence>MADTTAVVDVPRNQKQWQKSPETETPSTNEANILAEKLSQATPLPSPMEADDNSKENHDGLSGLSFLPREGKGQSKPQSLEKDLQEMQEMLREKEKRRRKKRPSPPYILWCKDQWNEVKKGNPEADFKEVSNILGAKWKTITTEEKKPMKEISGREGSLSAVFAVQRGSGEGNKEDQERKGSIKAKATNVSVFLVLQREEGGSSGGQQEHSRGGQNHRRRMEEHDGGTKRTYEEMAKKNKEKYMQEMEVYKQRKKEEAESVRKEEEEIMKLQKQEALQLLKKKEKTENIIKKTKEEKQKKKQQQQRSDPNKPKKPASSFILFSKEARKSLMQESPGINNSTVNAMISVKWRYGIFCRYHGVFLIASVASSLSTMSQIEHLMNILKGILKEYWPFVAFISVMLGWLRCMRPSRALLSNELLLVPTITKNLLSASKLARDNHVFFEFHAMDYFVSDEVTKERGGGLYSFTLSNRMYKCKIAEANNVTSAFDSFELWHRSATRSGVYVHSILVLCSTDSCASDKHAVYKGFPPFETFSTHKLEFRAGSKGEHPEQPLRAPTSKGCSAHVPNEASLRDSPVGRTSLESLNNSTTADSSTLILDAAADVVWVEALLTDLGVHEREEPVVWCDNTSAVALCVNPMYLLTQSMSTSTYTL</sequence>
<dbReference type="Pfam" id="PF00505">
    <property type="entry name" value="HMG_box"/>
    <property type="match status" value="2"/>
</dbReference>
<feature type="compositionally biased region" description="Basic and acidic residues" evidence="2">
    <location>
        <begin position="220"/>
        <end position="232"/>
    </location>
</feature>
<feature type="DNA-binding region" description="HMG box" evidence="1">
    <location>
        <begin position="100"/>
        <end position="156"/>
    </location>
</feature>
<evidence type="ECO:0000259" key="3">
    <source>
        <dbReference type="PROSITE" id="PS50118"/>
    </source>
</evidence>
<feature type="domain" description="HMG box" evidence="3">
    <location>
        <begin position="100"/>
        <end position="156"/>
    </location>
</feature>
<dbReference type="SMART" id="SM00398">
    <property type="entry name" value="HMG"/>
    <property type="match status" value="2"/>
</dbReference>
<dbReference type="GO" id="GO:0005634">
    <property type="term" value="C:nucleus"/>
    <property type="evidence" value="ECO:0007669"/>
    <property type="project" value="UniProtKB-UniRule"/>
</dbReference>
<feature type="domain" description="HMG box" evidence="3">
    <location>
        <begin position="312"/>
        <end position="351"/>
    </location>
</feature>
<dbReference type="GO" id="GO:0003677">
    <property type="term" value="F:DNA binding"/>
    <property type="evidence" value="ECO:0007669"/>
    <property type="project" value="UniProtKB-UniRule"/>
</dbReference>
<dbReference type="SUPFAM" id="SSF47095">
    <property type="entry name" value="HMG-box"/>
    <property type="match status" value="2"/>
</dbReference>
<dbReference type="Gene3D" id="1.10.30.10">
    <property type="entry name" value="High mobility group box domain"/>
    <property type="match status" value="2"/>
</dbReference>
<dbReference type="PANTHER" id="PTHR46912">
    <property type="entry name" value="HIGH MOBILITY GROUP B PROTEIN 13"/>
    <property type="match status" value="1"/>
</dbReference>
<organism evidence="4 5">
    <name type="scientific">Hibiscus syriacus</name>
    <name type="common">Rose of Sharon</name>
    <dbReference type="NCBI Taxonomy" id="106335"/>
    <lineage>
        <taxon>Eukaryota</taxon>
        <taxon>Viridiplantae</taxon>
        <taxon>Streptophyta</taxon>
        <taxon>Embryophyta</taxon>
        <taxon>Tracheophyta</taxon>
        <taxon>Spermatophyta</taxon>
        <taxon>Magnoliopsida</taxon>
        <taxon>eudicotyledons</taxon>
        <taxon>Gunneridae</taxon>
        <taxon>Pentapetalae</taxon>
        <taxon>rosids</taxon>
        <taxon>malvids</taxon>
        <taxon>Malvales</taxon>
        <taxon>Malvaceae</taxon>
        <taxon>Malvoideae</taxon>
        <taxon>Hibiscus</taxon>
    </lineage>
</organism>
<feature type="DNA-binding region" description="HMG box" evidence="1">
    <location>
        <begin position="312"/>
        <end position="351"/>
    </location>
</feature>